<evidence type="ECO:0000313" key="2">
    <source>
        <dbReference type="EMBL" id="MEO1782069.1"/>
    </source>
</evidence>
<protein>
    <submittedName>
        <fullName evidence="2">Uncharacterized protein</fullName>
    </submittedName>
</protein>
<dbReference type="RefSeq" id="WP_161870443.1">
    <property type="nucleotide sequence ID" value="NZ_JAQFAM010000003.1"/>
</dbReference>
<sequence>MNGIRNVALVGLGLVISYVVVTYGVELAAMIFVPLFFLWFTLWDDKQIRQAQRRQSRQSVSYPSHK</sequence>
<evidence type="ECO:0000256" key="1">
    <source>
        <dbReference type="SAM" id="Phobius"/>
    </source>
</evidence>
<comment type="caution">
    <text evidence="2">The sequence shown here is derived from an EMBL/GenBank/DDBJ whole genome shotgun (WGS) entry which is preliminary data.</text>
</comment>
<name>A0ABV0F1Y8_9ENTE</name>
<reference evidence="3" key="1">
    <citation type="submission" date="2016-06" db="EMBL/GenBank/DDBJ databases">
        <title>Four novel species of enterococci isolated from chicken manure.</title>
        <authorList>
            <person name="Van Tyne D."/>
        </authorList>
    </citation>
    <scope>NUCLEOTIDE SEQUENCE [LARGE SCALE GENOMIC DNA]</scope>
    <source>
        <strain evidence="3">JM9A</strain>
    </source>
</reference>
<dbReference type="EMBL" id="MAEI02000001">
    <property type="protein sequence ID" value="MEO1782069.1"/>
    <property type="molecule type" value="Genomic_DNA"/>
</dbReference>
<reference evidence="2 3" key="2">
    <citation type="submission" date="2024-02" db="EMBL/GenBank/DDBJ databases">
        <title>The Genome Sequence of Enterococcus diestrammenae JM9A.</title>
        <authorList>
            <person name="Earl A."/>
            <person name="Manson A."/>
            <person name="Gilmore M."/>
            <person name="Sanders J."/>
            <person name="Shea T."/>
            <person name="Howe W."/>
            <person name="Livny J."/>
            <person name="Cuomo C."/>
            <person name="Neafsey D."/>
            <person name="Birren B."/>
        </authorList>
    </citation>
    <scope>NUCLEOTIDE SEQUENCE [LARGE SCALE GENOMIC DNA]</scope>
    <source>
        <strain evidence="2 3">JM9A</strain>
    </source>
</reference>
<evidence type="ECO:0000313" key="3">
    <source>
        <dbReference type="Proteomes" id="UP001429357"/>
    </source>
</evidence>
<keyword evidence="1" id="KW-0472">Membrane</keyword>
<keyword evidence="1" id="KW-1133">Transmembrane helix</keyword>
<feature type="transmembrane region" description="Helical" evidence="1">
    <location>
        <begin position="15"/>
        <end position="43"/>
    </location>
</feature>
<keyword evidence="3" id="KW-1185">Reference proteome</keyword>
<keyword evidence="1" id="KW-0812">Transmembrane</keyword>
<accession>A0ABV0F1Y8</accession>
<dbReference type="Proteomes" id="UP001429357">
    <property type="component" value="Unassembled WGS sequence"/>
</dbReference>
<gene>
    <name evidence="2" type="ORF">BAU18_001662</name>
</gene>
<proteinExistence type="predicted"/>
<organism evidence="2 3">
    <name type="scientific">Enterococcus diestrammenae</name>
    <dbReference type="NCBI Taxonomy" id="1155073"/>
    <lineage>
        <taxon>Bacteria</taxon>
        <taxon>Bacillati</taxon>
        <taxon>Bacillota</taxon>
        <taxon>Bacilli</taxon>
        <taxon>Lactobacillales</taxon>
        <taxon>Enterococcaceae</taxon>
        <taxon>Enterococcus</taxon>
    </lineage>
</organism>